<keyword evidence="1" id="KW-0812">Transmembrane</keyword>
<dbReference type="Proteomes" id="UP000294830">
    <property type="component" value="Unassembled WGS sequence"/>
</dbReference>
<accession>A0A4V2RPI2</accession>
<name>A0A4V2RPI2_9BACT</name>
<keyword evidence="1" id="KW-1133">Transmembrane helix</keyword>
<keyword evidence="3" id="KW-1185">Reference proteome</keyword>
<organism evidence="2 3">
    <name type="scientific">Acetobacteroides hydrogenigenes</name>
    <dbReference type="NCBI Taxonomy" id="979970"/>
    <lineage>
        <taxon>Bacteria</taxon>
        <taxon>Pseudomonadati</taxon>
        <taxon>Bacteroidota</taxon>
        <taxon>Bacteroidia</taxon>
        <taxon>Bacteroidales</taxon>
        <taxon>Rikenellaceae</taxon>
        <taxon>Acetobacteroides</taxon>
    </lineage>
</organism>
<gene>
    <name evidence="2" type="ORF">CLV25_10789</name>
</gene>
<feature type="transmembrane region" description="Helical" evidence="1">
    <location>
        <begin position="26"/>
        <end position="48"/>
    </location>
</feature>
<sequence>MHITLIVVYILWGVTKLLDYLDKGRLLDFVLAIMLLAVAIAFIIRVFAQNRNRNIPYSIVKQVVVKLQRFTSRIKLRIELDCSLSKIVYFDLHEYTLVDIKDNFMEKEIPVTIKE</sequence>
<protein>
    <submittedName>
        <fullName evidence="2">Uncharacterized protein</fullName>
    </submittedName>
</protein>
<keyword evidence="1" id="KW-0472">Membrane</keyword>
<proteinExistence type="predicted"/>
<dbReference type="RefSeq" id="WP_131839267.1">
    <property type="nucleotide sequence ID" value="NZ_SLWB01000007.1"/>
</dbReference>
<reference evidence="2 3" key="1">
    <citation type="submission" date="2019-03" db="EMBL/GenBank/DDBJ databases">
        <title>Genomic Encyclopedia of Archaeal and Bacterial Type Strains, Phase II (KMG-II): from individual species to whole genera.</title>
        <authorList>
            <person name="Goeker M."/>
        </authorList>
    </citation>
    <scope>NUCLEOTIDE SEQUENCE [LARGE SCALE GENOMIC DNA]</scope>
    <source>
        <strain evidence="2 3">RL-C</strain>
    </source>
</reference>
<comment type="caution">
    <text evidence="2">The sequence shown here is derived from an EMBL/GenBank/DDBJ whole genome shotgun (WGS) entry which is preliminary data.</text>
</comment>
<evidence type="ECO:0000313" key="2">
    <source>
        <dbReference type="EMBL" id="TCN67630.1"/>
    </source>
</evidence>
<dbReference type="AlphaFoldDB" id="A0A4V2RPI2"/>
<evidence type="ECO:0000313" key="3">
    <source>
        <dbReference type="Proteomes" id="UP000294830"/>
    </source>
</evidence>
<dbReference type="EMBL" id="SLWB01000007">
    <property type="protein sequence ID" value="TCN67630.1"/>
    <property type="molecule type" value="Genomic_DNA"/>
</dbReference>
<evidence type="ECO:0000256" key="1">
    <source>
        <dbReference type="SAM" id="Phobius"/>
    </source>
</evidence>